<feature type="region of interest" description="Disordered" evidence="1">
    <location>
        <begin position="30"/>
        <end position="51"/>
    </location>
</feature>
<reference evidence="2 3" key="1">
    <citation type="journal article" date="2020" name="G3 (Bethesda)">
        <title>Improved Reference Genome for Cyclotella cryptica CCMP332, a Model for Cell Wall Morphogenesis, Salinity Adaptation, and Lipid Production in Diatoms (Bacillariophyta).</title>
        <authorList>
            <person name="Roberts W.R."/>
            <person name="Downey K.M."/>
            <person name="Ruck E.C."/>
            <person name="Traller J.C."/>
            <person name="Alverson A.J."/>
        </authorList>
    </citation>
    <scope>NUCLEOTIDE SEQUENCE [LARGE SCALE GENOMIC DNA]</scope>
    <source>
        <strain evidence="2 3">CCMP332</strain>
    </source>
</reference>
<name>A0ABD3PKF7_9STRA</name>
<dbReference type="Proteomes" id="UP001516023">
    <property type="component" value="Unassembled WGS sequence"/>
</dbReference>
<proteinExistence type="predicted"/>
<evidence type="ECO:0000313" key="2">
    <source>
        <dbReference type="EMBL" id="KAL3786870.1"/>
    </source>
</evidence>
<keyword evidence="3" id="KW-1185">Reference proteome</keyword>
<accession>A0ABD3PKF7</accession>
<sequence>MSLATTTAASGGLGGGGLSATVMAHNTAPALQHQHHQHTHQSIPGAGGGPSGLPVTNVALGADLLDKNQKCLTGKGVRGAAKMPIVAMDLWGDGAVVGYFPPIDKDEDGKYNLD</sequence>
<dbReference type="EMBL" id="JABMIG020000186">
    <property type="protein sequence ID" value="KAL3786870.1"/>
    <property type="molecule type" value="Genomic_DNA"/>
</dbReference>
<evidence type="ECO:0000256" key="1">
    <source>
        <dbReference type="SAM" id="MobiDB-lite"/>
    </source>
</evidence>
<organism evidence="2 3">
    <name type="scientific">Cyclotella cryptica</name>
    <dbReference type="NCBI Taxonomy" id="29204"/>
    <lineage>
        <taxon>Eukaryota</taxon>
        <taxon>Sar</taxon>
        <taxon>Stramenopiles</taxon>
        <taxon>Ochrophyta</taxon>
        <taxon>Bacillariophyta</taxon>
        <taxon>Coscinodiscophyceae</taxon>
        <taxon>Thalassiosirophycidae</taxon>
        <taxon>Stephanodiscales</taxon>
        <taxon>Stephanodiscaceae</taxon>
        <taxon>Cyclotella</taxon>
    </lineage>
</organism>
<gene>
    <name evidence="2" type="ORF">HJC23_013791</name>
</gene>
<evidence type="ECO:0000313" key="3">
    <source>
        <dbReference type="Proteomes" id="UP001516023"/>
    </source>
</evidence>
<dbReference type="AlphaFoldDB" id="A0ABD3PKF7"/>
<protein>
    <submittedName>
        <fullName evidence="2">Uncharacterized protein</fullName>
    </submittedName>
</protein>
<comment type="caution">
    <text evidence="2">The sequence shown here is derived from an EMBL/GenBank/DDBJ whole genome shotgun (WGS) entry which is preliminary data.</text>
</comment>